<dbReference type="EC" id="5.4.4.2" evidence="2"/>
<dbReference type="InterPro" id="IPR015890">
    <property type="entry name" value="Chorismate_C"/>
</dbReference>
<reference evidence="2 3" key="1">
    <citation type="submission" date="2023-07" db="EMBL/GenBank/DDBJ databases">
        <title>Sequencing the genomes of 1000 actinobacteria strains.</title>
        <authorList>
            <person name="Klenk H.-P."/>
        </authorList>
    </citation>
    <scope>NUCLEOTIDE SEQUENCE [LARGE SCALE GENOMIC DNA]</scope>
    <source>
        <strain evidence="2 3">DSM 44508</strain>
    </source>
</reference>
<keyword evidence="2" id="KW-0413">Isomerase</keyword>
<dbReference type="Gene3D" id="3.60.120.10">
    <property type="entry name" value="Anthranilate synthase"/>
    <property type="match status" value="1"/>
</dbReference>
<organism evidence="2 3">
    <name type="scientific">Corynebacterium felinum</name>
    <dbReference type="NCBI Taxonomy" id="131318"/>
    <lineage>
        <taxon>Bacteria</taxon>
        <taxon>Bacillati</taxon>
        <taxon>Actinomycetota</taxon>
        <taxon>Actinomycetes</taxon>
        <taxon>Mycobacteriales</taxon>
        <taxon>Corynebacteriaceae</taxon>
        <taxon>Corynebacterium</taxon>
    </lineage>
</organism>
<name>A0ABU2B8W1_9CORY</name>
<dbReference type="GO" id="GO:0008909">
    <property type="term" value="F:isochorismate synthase activity"/>
    <property type="evidence" value="ECO:0007669"/>
    <property type="project" value="UniProtKB-EC"/>
</dbReference>
<evidence type="ECO:0000259" key="1">
    <source>
        <dbReference type="Pfam" id="PF00425"/>
    </source>
</evidence>
<sequence length="438" mass="47383">MADHSFIFTGPNYTVAATGVAETFGSFAQAVVANKEGAVVVGALPFHAHDNPRFFRPDDFRCCESIDEVVLAVARTPVPQVINCEALPSRAEHCLKVAQMIALINASEVDKIVLSRAERFRLAAPVKPERILAGFLSAAAKDTVAQNWADAEAHKNAHVDWVLADGAADEQSQVVSQGFGYVLELESEACGEVGEQKAFFVGPSPEVLIEKRGRVIRSFPLAGTTRRSTDPEVDQHRAQQLQHSVKNLHEHKFVTDGIKSVLSPLCSELHVPQRPVLMHTSHTWHLGTPISGVLREDVDISVLELAQLLHPTAAVNGFPERLVAEILAEIEPERGFYAGAVGFSDENGDGEFRVAIRSAYVCGSTVIARAGGGLVHNSRPSEELAETDTKLGPIRSVLGLGRNDFHDDFDPLTFDSTAVDVFIPACMKDAAVGAERKC</sequence>
<feature type="domain" description="Chorismate-utilising enzyme C-terminal" evidence="1">
    <location>
        <begin position="90"/>
        <end position="390"/>
    </location>
</feature>
<evidence type="ECO:0000313" key="3">
    <source>
        <dbReference type="Proteomes" id="UP001183619"/>
    </source>
</evidence>
<proteinExistence type="predicted"/>
<keyword evidence="3" id="KW-1185">Reference proteome</keyword>
<dbReference type="Pfam" id="PF00425">
    <property type="entry name" value="Chorismate_bind"/>
    <property type="match status" value="1"/>
</dbReference>
<dbReference type="PANTHER" id="PTHR42839:SF2">
    <property type="entry name" value="ISOCHORISMATE SYNTHASE ENTC"/>
    <property type="match status" value="1"/>
</dbReference>
<dbReference type="EMBL" id="JAVDYF010000001">
    <property type="protein sequence ID" value="MDR7353824.1"/>
    <property type="molecule type" value="Genomic_DNA"/>
</dbReference>
<evidence type="ECO:0000313" key="2">
    <source>
        <dbReference type="EMBL" id="MDR7353824.1"/>
    </source>
</evidence>
<comment type="caution">
    <text evidence="2">The sequence shown here is derived from an EMBL/GenBank/DDBJ whole genome shotgun (WGS) entry which is preliminary data.</text>
</comment>
<protein>
    <submittedName>
        <fullName evidence="2">Isochorismate synthase</fullName>
        <ecNumber evidence="2">5.4.4.2</ecNumber>
    </submittedName>
</protein>
<dbReference type="SUPFAM" id="SSF56322">
    <property type="entry name" value="ADC synthase"/>
    <property type="match status" value="2"/>
</dbReference>
<dbReference type="InterPro" id="IPR005801">
    <property type="entry name" value="ADC_synthase"/>
</dbReference>
<accession>A0ABU2B8W1</accession>
<dbReference type="RefSeq" id="WP_277104449.1">
    <property type="nucleotide sequence ID" value="NZ_BAAAJS010000025.1"/>
</dbReference>
<gene>
    <name evidence="2" type="ORF">J2S37_000362</name>
</gene>
<dbReference type="Proteomes" id="UP001183619">
    <property type="component" value="Unassembled WGS sequence"/>
</dbReference>
<dbReference type="PANTHER" id="PTHR42839">
    <property type="entry name" value="ISOCHORISMATE SYNTHASE ENTC"/>
    <property type="match status" value="1"/>
</dbReference>